<dbReference type="PANTHER" id="PTHR35798">
    <property type="entry name" value="CELL DIVISION PROTEIN SEPF"/>
    <property type="match status" value="1"/>
</dbReference>
<dbReference type="InterPro" id="IPR023052">
    <property type="entry name" value="Cell_div_SepF"/>
</dbReference>
<keyword evidence="1 6" id="KW-0132">Cell division</keyword>
<reference evidence="6 7" key="1">
    <citation type="submission" date="2020-08" db="EMBL/GenBank/DDBJ databases">
        <authorList>
            <person name="Liu C."/>
            <person name="Sun Q."/>
        </authorList>
    </citation>
    <scope>NUCLEOTIDE SEQUENCE [LARGE SCALE GENOMIC DNA]</scope>
    <source>
        <strain evidence="6 7">N22</strain>
    </source>
</reference>
<sequence>MELPKIKKSEHGGMFDGIKSKLGFADSAGNAAGYDDAYLDDYGDDFGDYDDEFGDYGPGYEDDAPASRYDPYAPVTTRPARGGSRSARSSSDADFPKLVSIDDVRAHTQVPDSLRRDPLPARRVTTPSASTSSYRGERTVVDATMPAPSSPAHTAARRERSESLNALFEPSSTEAEPAKASSGAAPAGSGFVAASSSAAVSVATATAQAPASAAATGSFDPYEAYAGSGAPAHNPSRAISVLKPASYGEVERVAKILKAGDVVVLALRNTPDQLAKRILDFSFGVSSALDASVEAVADKVFAITRGASLTEAERLALRNQGVL</sequence>
<evidence type="ECO:0000313" key="7">
    <source>
        <dbReference type="Proteomes" id="UP000587396"/>
    </source>
</evidence>
<feature type="region of interest" description="Disordered" evidence="5">
    <location>
        <begin position="49"/>
        <end position="161"/>
    </location>
</feature>
<protein>
    <submittedName>
        <fullName evidence="6">Cell division protein SepF</fullName>
    </submittedName>
</protein>
<gene>
    <name evidence="6" type="ORF">H7313_14920</name>
</gene>
<evidence type="ECO:0000256" key="4">
    <source>
        <dbReference type="ARBA" id="ARBA00044936"/>
    </source>
</evidence>
<organism evidence="6 7">
    <name type="scientific">Gordonibacter massiliensis</name>
    <name type="common">ex Traore et al. 2017</name>
    <dbReference type="NCBI Taxonomy" id="1841863"/>
    <lineage>
        <taxon>Bacteria</taxon>
        <taxon>Bacillati</taxon>
        <taxon>Actinomycetota</taxon>
        <taxon>Coriobacteriia</taxon>
        <taxon>Eggerthellales</taxon>
        <taxon>Eggerthellaceae</taxon>
        <taxon>Gordonibacter</taxon>
    </lineage>
</organism>
<dbReference type="RefSeq" id="WP_185906288.1">
    <property type="nucleotide sequence ID" value="NZ_JACMSE010000016.1"/>
</dbReference>
<keyword evidence="3" id="KW-0131">Cell cycle</keyword>
<accession>A0A842JEA7</accession>
<keyword evidence="7" id="KW-1185">Reference proteome</keyword>
<evidence type="ECO:0000256" key="1">
    <source>
        <dbReference type="ARBA" id="ARBA00022618"/>
    </source>
</evidence>
<proteinExistence type="predicted"/>
<dbReference type="Pfam" id="PF04472">
    <property type="entry name" value="SepF"/>
    <property type="match status" value="1"/>
</dbReference>
<comment type="caution">
    <text evidence="6">The sequence shown here is derived from an EMBL/GenBank/DDBJ whole genome shotgun (WGS) entry which is preliminary data.</text>
</comment>
<dbReference type="EMBL" id="JACMSE010000016">
    <property type="protein sequence ID" value="MBC2890622.1"/>
    <property type="molecule type" value="Genomic_DNA"/>
</dbReference>
<name>A0A842JEA7_9ACTN</name>
<dbReference type="GO" id="GO:0000917">
    <property type="term" value="P:division septum assembly"/>
    <property type="evidence" value="ECO:0007669"/>
    <property type="project" value="UniProtKB-KW"/>
</dbReference>
<feature type="compositionally biased region" description="Low complexity" evidence="5">
    <location>
        <begin position="80"/>
        <end position="93"/>
    </location>
</feature>
<feature type="compositionally biased region" description="Polar residues" evidence="5">
    <location>
        <begin position="125"/>
        <end position="134"/>
    </location>
</feature>
<dbReference type="AlphaFoldDB" id="A0A842JEA7"/>
<evidence type="ECO:0000256" key="3">
    <source>
        <dbReference type="ARBA" id="ARBA00023306"/>
    </source>
</evidence>
<keyword evidence="2" id="KW-0717">Septation</keyword>
<feature type="compositionally biased region" description="Acidic residues" evidence="5">
    <location>
        <begin position="49"/>
        <end position="64"/>
    </location>
</feature>
<comment type="function">
    <text evidence="4">Cell division protein that is part of the divisome complex and is recruited early to the Z-ring. Probably stimulates Z-ring formation, perhaps through the cross-linking of FtsZ protofilaments. Its function overlaps with FtsA.</text>
</comment>
<dbReference type="Proteomes" id="UP000587396">
    <property type="component" value="Unassembled WGS sequence"/>
</dbReference>
<dbReference type="Gene3D" id="3.30.110.150">
    <property type="entry name" value="SepF-like protein"/>
    <property type="match status" value="1"/>
</dbReference>
<dbReference type="InterPro" id="IPR007561">
    <property type="entry name" value="Cell_div_SepF/SepF-rel"/>
</dbReference>
<dbReference type="PANTHER" id="PTHR35798:SF1">
    <property type="entry name" value="CELL DIVISION PROTEIN SEPF"/>
    <property type="match status" value="1"/>
</dbReference>
<evidence type="ECO:0000256" key="5">
    <source>
        <dbReference type="SAM" id="MobiDB-lite"/>
    </source>
</evidence>
<evidence type="ECO:0000256" key="2">
    <source>
        <dbReference type="ARBA" id="ARBA00023210"/>
    </source>
</evidence>
<dbReference type="InterPro" id="IPR038594">
    <property type="entry name" value="SepF-like_sf"/>
</dbReference>
<evidence type="ECO:0000313" key="6">
    <source>
        <dbReference type="EMBL" id="MBC2890622.1"/>
    </source>
</evidence>